<evidence type="ECO:0000256" key="3">
    <source>
        <dbReference type="ARBA" id="ARBA00017873"/>
    </source>
</evidence>
<keyword evidence="5" id="KW-1003">Cell membrane</keyword>
<comment type="similarity">
    <text evidence="2">Belongs to the SLC26A/SulP transporter (TC 2.A.53) family.</text>
</comment>
<feature type="transmembrane region" description="Helical" evidence="18">
    <location>
        <begin position="423"/>
        <end position="445"/>
    </location>
</feature>
<feature type="transmembrane region" description="Helical" evidence="18">
    <location>
        <begin position="221"/>
        <end position="243"/>
    </location>
</feature>
<evidence type="ECO:0000256" key="8">
    <source>
        <dbReference type="ARBA" id="ARBA00022989"/>
    </source>
</evidence>
<evidence type="ECO:0000256" key="7">
    <source>
        <dbReference type="ARBA" id="ARBA00022692"/>
    </source>
</evidence>
<feature type="transmembrane region" description="Helical" evidence="18">
    <location>
        <begin position="867"/>
        <end position="891"/>
    </location>
</feature>
<keyword evidence="7 18" id="KW-0812">Transmembrane</keyword>
<evidence type="ECO:0000256" key="9">
    <source>
        <dbReference type="ARBA" id="ARBA00023136"/>
    </source>
</evidence>
<dbReference type="EMBL" id="OW240914">
    <property type="protein sequence ID" value="CAH2277251.1"/>
    <property type="molecule type" value="Genomic_DNA"/>
</dbReference>
<dbReference type="Proteomes" id="UP001295444">
    <property type="component" value="Chromosome 03"/>
</dbReference>
<dbReference type="GO" id="GO:1902358">
    <property type="term" value="P:sulfate transmembrane transport"/>
    <property type="evidence" value="ECO:0007669"/>
    <property type="project" value="UniProtKB-ARBA"/>
</dbReference>
<feature type="transmembrane region" description="Helical" evidence="18">
    <location>
        <begin position="1139"/>
        <end position="1158"/>
    </location>
</feature>
<feature type="transmembrane region" description="Helical" evidence="18">
    <location>
        <begin position="58"/>
        <end position="77"/>
    </location>
</feature>
<dbReference type="PROSITE" id="PS50801">
    <property type="entry name" value="STAS"/>
    <property type="match status" value="2"/>
</dbReference>
<evidence type="ECO:0000256" key="10">
    <source>
        <dbReference type="ARBA" id="ARBA00023180"/>
    </source>
</evidence>
<feature type="transmembrane region" description="Helical" evidence="18">
    <location>
        <begin position="356"/>
        <end position="375"/>
    </location>
</feature>
<accession>A0AAD1RS96</accession>
<evidence type="ECO:0000256" key="15">
    <source>
        <dbReference type="ARBA" id="ARBA00051018"/>
    </source>
</evidence>
<feature type="transmembrane region" description="Helical" evidence="18">
    <location>
        <begin position="89"/>
        <end position="109"/>
    </location>
</feature>
<comment type="subcellular location">
    <subcellularLocation>
        <location evidence="1">Apical cell membrane</location>
        <topology evidence="1">Multi-pass membrane protein</topology>
    </subcellularLocation>
</comment>
<comment type="catalytic activity">
    <reaction evidence="17">
        <text>oxalate(out) + 2 chloride(in) = oxalate(in) + 2 chloride(out)</text>
        <dbReference type="Rhea" id="RHEA:75095"/>
        <dbReference type="ChEBI" id="CHEBI:17996"/>
        <dbReference type="ChEBI" id="CHEBI:30623"/>
    </reaction>
</comment>
<evidence type="ECO:0000256" key="17">
    <source>
        <dbReference type="ARBA" id="ARBA00051868"/>
    </source>
</evidence>
<proteinExistence type="inferred from homology"/>
<evidence type="ECO:0000313" key="21">
    <source>
        <dbReference type="Proteomes" id="UP001295444"/>
    </source>
</evidence>
<feature type="transmembrane region" description="Helical" evidence="18">
    <location>
        <begin position="1170"/>
        <end position="1194"/>
    </location>
</feature>
<comment type="catalytic activity">
    <reaction evidence="14">
        <text>sulfate(out) + 2 chloride(in) = sulfate(in) + 2 chloride(out)</text>
        <dbReference type="Rhea" id="RHEA:75091"/>
        <dbReference type="ChEBI" id="CHEBI:16189"/>
        <dbReference type="ChEBI" id="CHEBI:17996"/>
    </reaction>
</comment>
<keyword evidence="10" id="KW-0325">Glycoprotein</keyword>
<protein>
    <recommendedName>
        <fullName evidence="3">Sulfate transporter</fullName>
    </recommendedName>
    <alternativeName>
        <fullName evidence="11">Solute carrier family 26 member 2</fullName>
    </alternativeName>
</protein>
<evidence type="ECO:0000256" key="4">
    <source>
        <dbReference type="ARBA" id="ARBA00022448"/>
    </source>
</evidence>
<dbReference type="Pfam" id="PF01740">
    <property type="entry name" value="STAS"/>
    <property type="match status" value="2"/>
</dbReference>
<keyword evidence="8 18" id="KW-1133">Transmembrane helix</keyword>
<evidence type="ECO:0000256" key="16">
    <source>
        <dbReference type="ARBA" id="ARBA00051523"/>
    </source>
</evidence>
<feature type="transmembrane region" description="Helical" evidence="18">
    <location>
        <begin position="186"/>
        <end position="209"/>
    </location>
</feature>
<comment type="catalytic activity">
    <reaction evidence="15">
        <text>iodide(in) + chloride(out) = iodide(out) + chloride(in)</text>
        <dbReference type="Rhea" id="RHEA:72379"/>
        <dbReference type="ChEBI" id="CHEBI:16382"/>
        <dbReference type="ChEBI" id="CHEBI:17996"/>
    </reaction>
</comment>
<evidence type="ECO:0000256" key="2">
    <source>
        <dbReference type="ARBA" id="ARBA00008692"/>
    </source>
</evidence>
<feature type="transmembrane region" description="Helical" evidence="18">
    <location>
        <begin position="977"/>
        <end position="1001"/>
    </location>
</feature>
<dbReference type="InterPro" id="IPR036513">
    <property type="entry name" value="STAS_dom_sf"/>
</dbReference>
<dbReference type="InterPro" id="IPR002645">
    <property type="entry name" value="STAS_dom"/>
</dbReference>
<dbReference type="Gene3D" id="3.30.750.24">
    <property type="entry name" value="STAS domain"/>
    <property type="match status" value="2"/>
</dbReference>
<reference evidence="20" key="1">
    <citation type="submission" date="2022-03" db="EMBL/GenBank/DDBJ databases">
        <authorList>
            <person name="Alioto T."/>
            <person name="Alioto T."/>
            <person name="Gomez Garrido J."/>
        </authorList>
    </citation>
    <scope>NUCLEOTIDE SEQUENCE</scope>
</reference>
<dbReference type="FunFam" id="3.30.750.24:FF:000015">
    <property type="entry name" value="Sulfate transporter"/>
    <property type="match status" value="2"/>
</dbReference>
<evidence type="ECO:0000256" key="6">
    <source>
        <dbReference type="ARBA" id="ARBA00022553"/>
    </source>
</evidence>
<feature type="transmembrane region" description="Helical" evidence="18">
    <location>
        <begin position="115"/>
        <end position="132"/>
    </location>
</feature>
<feature type="transmembrane region" description="Helical" evidence="18">
    <location>
        <begin position="301"/>
        <end position="320"/>
    </location>
</feature>
<evidence type="ECO:0000256" key="13">
    <source>
        <dbReference type="ARBA" id="ARBA00036514"/>
    </source>
</evidence>
<dbReference type="PANTHER" id="PTHR11814">
    <property type="entry name" value="SULFATE TRANSPORTER"/>
    <property type="match status" value="1"/>
</dbReference>
<keyword evidence="21" id="KW-1185">Reference proteome</keyword>
<evidence type="ECO:0000256" key="18">
    <source>
        <dbReference type="SAM" id="Phobius"/>
    </source>
</evidence>
<dbReference type="InterPro" id="IPR001902">
    <property type="entry name" value="SLC26A/SulP_fam"/>
</dbReference>
<evidence type="ECO:0000256" key="12">
    <source>
        <dbReference type="ARBA" id="ARBA00036469"/>
    </source>
</evidence>
<evidence type="ECO:0000256" key="1">
    <source>
        <dbReference type="ARBA" id="ARBA00004424"/>
    </source>
</evidence>
<comment type="catalytic activity">
    <reaction evidence="16">
        <text>nitrate(in) + chloride(out) = nitrate(out) + chloride(in)</text>
        <dbReference type="Rhea" id="RHEA:75339"/>
        <dbReference type="ChEBI" id="CHEBI:17632"/>
        <dbReference type="ChEBI" id="CHEBI:17996"/>
    </reaction>
</comment>
<dbReference type="GO" id="GO:0016324">
    <property type="term" value="C:apical plasma membrane"/>
    <property type="evidence" value="ECO:0007669"/>
    <property type="project" value="UniProtKB-SubCell"/>
</dbReference>
<gene>
    <name evidence="20" type="ORF">PECUL_23A024836</name>
</gene>
<comment type="catalytic activity">
    <reaction evidence="13">
        <text>oxalate(in) + sulfate(out) = oxalate(out) + sulfate(in)</text>
        <dbReference type="Rhea" id="RHEA:72275"/>
        <dbReference type="ChEBI" id="CHEBI:16189"/>
        <dbReference type="ChEBI" id="CHEBI:30623"/>
    </reaction>
</comment>
<evidence type="ECO:0000256" key="11">
    <source>
        <dbReference type="ARBA" id="ARBA00030135"/>
    </source>
</evidence>
<keyword evidence="4" id="KW-0813">Transport</keyword>
<keyword evidence="6" id="KW-0597">Phosphoprotein</keyword>
<feature type="non-terminal residue" evidence="20">
    <location>
        <position position="1493"/>
    </location>
</feature>
<feature type="transmembrane region" description="Helical" evidence="18">
    <location>
        <begin position="1265"/>
        <end position="1293"/>
    </location>
</feature>
<feature type="transmembrane region" description="Helical" evidence="18">
    <location>
        <begin position="387"/>
        <end position="411"/>
    </location>
</feature>
<sequence length="1493" mass="165589">MDQEDSVEVMQNDFREESEQTKDSIAFDYMHVKLEEYKQPEITKNLIVDKTKDICKNAPAMLFNFLYMLFPVLRWLPRYKIKQYLPGDITSGIIVGIVTIPQSIAYSLLASQDPIYGLYTNFFCCIIYFVMATSRHNCVGTYGVLCLMVGESVNRQLTAAGYSTDGTTTTSGNSTVTNGTICGKSCYAITVATSLTFIAGVYQILMGIFRLGFISMYLSEPLLSGFVTGSSLTILTSQMKYLLGLKLPQRNGAGALVMTWIDIFQNLKNTNICDLITSIVAIVVIVPIKEINDRFKNKLKVPIPIELVVIIVATLVSHYFDFKGNYKSSICGSIPTGFKTPRAPDWSLIPSLAADAIPIAIIGFAMTISLAEIFGKKHGYSVSSNQEMIAIGMCNLIPSFFYCFTSCAALAKSLLRESTGANTQLTGIVSSAVLLLVLLVIAPLFYSLQNSILGVITILSLRGALRKFADTPKMWRVSKIDTVVWWVSMLASALISTEIGLLVAVCFAILCVIVRTQRPRATLLAKVHGTEIYEDQFTYKELSNIPNVKIYRFDASLYYANKDYFKMNLYSKTGINPSIVSTLQRKAKKEMEAAANETPIRFIARFNLLKTTKKTHTITKTSVPDLDMHSLIIDCGAMQFIDTVGLGLLKELRTDYEEIGVRVFLANCNPSVRRSLHNGGYFKESSGELELLAFHSVHDAVTFAEQKSSYNWQPESRTIGHVHTQWHRRMRNCCTSIWEREESRLKEKIPSLLIPLLSRKKPRGPTRLPTGEGGSIPATRTPKVINPCDQVTDTMPLEKEMVMGMYMLWILQDGKGKINLRVHTARVMAPGCDCAVILSVKQKSKFFNYTAFQLLAWLPRYKVKEYLLGDIISGIIVGIVTIPQAIAYSLLASQDPIYGLYSNFFCCIIYFLMASSRHNCVGTFGVLCLMIGESVNKHLKAAGFSEEEGLTIITNATLVVNGTVCGRSCYAIKVATTLTFMAGIYQILMGVLQLGFISMYLSEPLLSGFVTGSSLTIVTSQMKYLLGLHIPRRDGAGSLVMTWIDVFSNLGTTNICDLLTSIVALAVMITVKEVNDRFKSKMKVPFPVELLVIIVATLVSHYFDFSGNYKSSVCGTIPTGFKAPRAPDLNLVSKVATDAIPIAIIGFAMTVSLAELFAKKHGYTVSTNQEMIAIGMCNFIQSFFYSFATCAALAKTLLKESTGANTQLNGVVSAIMLLLVLLTIAPLFYSLQNCILGVITVVSLRSALRKFADTPKMWRVSKIDTVVWWVSMLASSLISTEIGLLVGVCFSMLCVIVQTQRPRATLLAKVSGTEIYEDQFTYKELRIIPNIKIYRFDAALYYANKDYFKNMLFSKTGINPSMVSAQQQKAKKDRERAVLNILKTVCKPHNPPENIVPPITMHTLIIDCGAMQFIDSVGLNVLKEIQTDYNEIGVQVFLANCNPSVRCLLHNGGYFSNTSKNVVQFAFHSVNDAVKFSSTKILKGFNEDIIILY</sequence>
<organism evidence="20 21">
    <name type="scientific">Pelobates cultripes</name>
    <name type="common">Western spadefoot toad</name>
    <dbReference type="NCBI Taxonomy" id="61616"/>
    <lineage>
        <taxon>Eukaryota</taxon>
        <taxon>Metazoa</taxon>
        <taxon>Chordata</taxon>
        <taxon>Craniata</taxon>
        <taxon>Vertebrata</taxon>
        <taxon>Euteleostomi</taxon>
        <taxon>Amphibia</taxon>
        <taxon>Batrachia</taxon>
        <taxon>Anura</taxon>
        <taxon>Pelobatoidea</taxon>
        <taxon>Pelobatidae</taxon>
        <taxon>Pelobates</taxon>
    </lineage>
</organism>
<feature type="transmembrane region" description="Helical" evidence="18">
    <location>
        <begin position="897"/>
        <end position="914"/>
    </location>
</feature>
<dbReference type="SUPFAM" id="SSF52091">
    <property type="entry name" value="SpoIIaa-like"/>
    <property type="match status" value="2"/>
</dbReference>
<dbReference type="Pfam" id="PF00916">
    <property type="entry name" value="Sulfate_transp"/>
    <property type="match status" value="2"/>
</dbReference>
<dbReference type="InterPro" id="IPR011547">
    <property type="entry name" value="SLC26A/SulP_dom"/>
</dbReference>
<evidence type="ECO:0000259" key="19">
    <source>
        <dbReference type="PROSITE" id="PS50801"/>
    </source>
</evidence>
<dbReference type="NCBIfam" id="TIGR00815">
    <property type="entry name" value="sulP"/>
    <property type="match status" value="2"/>
</dbReference>
<feature type="domain" description="STAS" evidence="19">
    <location>
        <begin position="538"/>
        <end position="704"/>
    </location>
</feature>
<dbReference type="CDD" id="cd07042">
    <property type="entry name" value="STAS_SulP_like_sulfate_transporter"/>
    <property type="match status" value="2"/>
</dbReference>
<feature type="transmembrane region" description="Helical" evidence="18">
    <location>
        <begin position="1051"/>
        <end position="1072"/>
    </location>
</feature>
<keyword evidence="9 18" id="KW-0472">Membrane</keyword>
<feature type="transmembrane region" description="Helical" evidence="18">
    <location>
        <begin position="1214"/>
        <end position="1244"/>
    </location>
</feature>
<feature type="domain" description="STAS" evidence="19">
    <location>
        <begin position="1321"/>
        <end position="1477"/>
    </location>
</feature>
<feature type="transmembrane region" description="Helical" evidence="18">
    <location>
        <begin position="489"/>
        <end position="514"/>
    </location>
</feature>
<evidence type="ECO:0000256" key="5">
    <source>
        <dbReference type="ARBA" id="ARBA00022475"/>
    </source>
</evidence>
<evidence type="ECO:0000313" key="20">
    <source>
        <dbReference type="EMBL" id="CAH2277251.1"/>
    </source>
</evidence>
<evidence type="ECO:0000256" key="14">
    <source>
        <dbReference type="ARBA" id="ARBA00050413"/>
    </source>
</evidence>
<comment type="catalytic activity">
    <reaction evidence="12">
        <text>bromide(in) + chloride(out) = bromide(out) + chloride(in)</text>
        <dbReference type="Rhea" id="RHEA:75335"/>
        <dbReference type="ChEBI" id="CHEBI:15858"/>
        <dbReference type="ChEBI" id="CHEBI:17996"/>
    </reaction>
</comment>
<name>A0AAD1RS96_PELCU</name>
<feature type="transmembrane region" description="Helical" evidence="18">
    <location>
        <begin position="1084"/>
        <end position="1103"/>
    </location>
</feature>